<name>A0AAE2CHD1_9LAMI</name>
<gene>
    <name evidence="2" type="ORF">Salat_2158400</name>
</gene>
<evidence type="ECO:0000313" key="3">
    <source>
        <dbReference type="Proteomes" id="UP001293254"/>
    </source>
</evidence>
<protein>
    <submittedName>
        <fullName evidence="2">Uncharacterized protein</fullName>
    </submittedName>
</protein>
<feature type="transmembrane region" description="Helical" evidence="1">
    <location>
        <begin position="37"/>
        <end position="56"/>
    </location>
</feature>
<reference evidence="2" key="1">
    <citation type="submission" date="2020-06" db="EMBL/GenBank/DDBJ databases">
        <authorList>
            <person name="Li T."/>
            <person name="Hu X."/>
            <person name="Zhang T."/>
            <person name="Song X."/>
            <person name="Zhang H."/>
            <person name="Dai N."/>
            <person name="Sheng W."/>
            <person name="Hou X."/>
            <person name="Wei L."/>
        </authorList>
    </citation>
    <scope>NUCLEOTIDE SEQUENCE</scope>
    <source>
        <strain evidence="2">3651</strain>
        <tissue evidence="2">Leaf</tissue>
    </source>
</reference>
<evidence type="ECO:0000256" key="1">
    <source>
        <dbReference type="SAM" id="Phobius"/>
    </source>
</evidence>
<organism evidence="2 3">
    <name type="scientific">Sesamum alatum</name>
    <dbReference type="NCBI Taxonomy" id="300844"/>
    <lineage>
        <taxon>Eukaryota</taxon>
        <taxon>Viridiplantae</taxon>
        <taxon>Streptophyta</taxon>
        <taxon>Embryophyta</taxon>
        <taxon>Tracheophyta</taxon>
        <taxon>Spermatophyta</taxon>
        <taxon>Magnoliopsida</taxon>
        <taxon>eudicotyledons</taxon>
        <taxon>Gunneridae</taxon>
        <taxon>Pentapetalae</taxon>
        <taxon>asterids</taxon>
        <taxon>lamiids</taxon>
        <taxon>Lamiales</taxon>
        <taxon>Pedaliaceae</taxon>
        <taxon>Sesamum</taxon>
    </lineage>
</organism>
<reference evidence="2" key="2">
    <citation type="journal article" date="2024" name="Plant">
        <title>Genomic evolution and insights into agronomic trait innovations of Sesamum species.</title>
        <authorList>
            <person name="Miao H."/>
            <person name="Wang L."/>
            <person name="Qu L."/>
            <person name="Liu H."/>
            <person name="Sun Y."/>
            <person name="Le M."/>
            <person name="Wang Q."/>
            <person name="Wei S."/>
            <person name="Zheng Y."/>
            <person name="Lin W."/>
            <person name="Duan Y."/>
            <person name="Cao H."/>
            <person name="Xiong S."/>
            <person name="Wang X."/>
            <person name="Wei L."/>
            <person name="Li C."/>
            <person name="Ma Q."/>
            <person name="Ju M."/>
            <person name="Zhao R."/>
            <person name="Li G."/>
            <person name="Mu C."/>
            <person name="Tian Q."/>
            <person name="Mei H."/>
            <person name="Zhang T."/>
            <person name="Gao T."/>
            <person name="Zhang H."/>
        </authorList>
    </citation>
    <scope>NUCLEOTIDE SEQUENCE</scope>
    <source>
        <strain evidence="2">3651</strain>
    </source>
</reference>
<accession>A0AAE2CHD1</accession>
<dbReference type="EMBL" id="JACGWO010000008">
    <property type="protein sequence ID" value="KAK4422074.1"/>
    <property type="molecule type" value="Genomic_DNA"/>
</dbReference>
<keyword evidence="1" id="KW-0472">Membrane</keyword>
<keyword evidence="1" id="KW-1133">Transmembrane helix</keyword>
<comment type="caution">
    <text evidence="2">The sequence shown here is derived from an EMBL/GenBank/DDBJ whole genome shotgun (WGS) entry which is preliminary data.</text>
</comment>
<evidence type="ECO:0000313" key="2">
    <source>
        <dbReference type="EMBL" id="KAK4422074.1"/>
    </source>
</evidence>
<sequence>MRSTLEALQFGTGNRRRATLHSYDGLPIFGTDLSTCLGNFVVTCIAFNVIINIIVIKSKKGVWGKWNNIKTLERSHRCYPLTVYTNTHISLLTTVIRHNVSLRSILTYLVVFIFKVNNISFRAFNFFNSNCALALSGLQSRT</sequence>
<keyword evidence="1" id="KW-0812">Transmembrane</keyword>
<keyword evidence="3" id="KW-1185">Reference proteome</keyword>
<dbReference type="Proteomes" id="UP001293254">
    <property type="component" value="Unassembled WGS sequence"/>
</dbReference>
<dbReference type="AlphaFoldDB" id="A0AAE2CHD1"/>
<proteinExistence type="predicted"/>